<dbReference type="EC" id="2.1.1.233" evidence="3 8"/>
<feature type="binding site" evidence="9">
    <location>
        <position position="108"/>
    </location>
    <ligand>
        <name>S-adenosyl-L-methionine</name>
        <dbReference type="ChEBI" id="CHEBI:59789"/>
    </ligand>
</feature>
<evidence type="ECO:0000256" key="8">
    <source>
        <dbReference type="PIRNR" id="PIRNR016305"/>
    </source>
</evidence>
<dbReference type="RefSeq" id="XP_001646774.1">
    <property type="nucleotide sequence ID" value="XM_001646724.1"/>
</dbReference>
<evidence type="ECO:0000256" key="5">
    <source>
        <dbReference type="ARBA" id="ARBA00022603"/>
    </source>
</evidence>
<dbReference type="SUPFAM" id="SSF53335">
    <property type="entry name" value="S-adenosyl-L-methionine-dependent methyltransferases"/>
    <property type="match status" value="1"/>
</dbReference>
<protein>
    <recommendedName>
        <fullName evidence="4 8">Leucine carboxyl methyltransferase 1</fullName>
        <ecNumber evidence="3 8">2.1.1.233</ecNumber>
    </recommendedName>
</protein>
<dbReference type="InterPro" id="IPR029063">
    <property type="entry name" value="SAM-dependent_MTases_sf"/>
</dbReference>
<comment type="function">
    <text evidence="8">Methylates the carboxyl group of the C-terminal leucine residue of protein phosphatase 2A catalytic subunits to form alpha-leucine ester residues.</text>
</comment>
<dbReference type="OMA" id="ESRHLEM"/>
<dbReference type="GO" id="GO:0065003">
    <property type="term" value="P:protein-containing complex assembly"/>
    <property type="evidence" value="ECO:0007669"/>
    <property type="project" value="EnsemblFungi"/>
</dbReference>
<name>A7TFV8_VANPO</name>
<evidence type="ECO:0000256" key="1">
    <source>
        <dbReference type="ARBA" id="ARBA00000724"/>
    </source>
</evidence>
<dbReference type="PANTHER" id="PTHR13600">
    <property type="entry name" value="LEUCINE CARBOXYL METHYLTRANSFERASE"/>
    <property type="match status" value="1"/>
</dbReference>
<dbReference type="PIRSF" id="PIRSF016305">
    <property type="entry name" value="LCM_mtfrase"/>
    <property type="match status" value="1"/>
</dbReference>
<dbReference type="KEGG" id="vpo:Kpol_1023p87"/>
<dbReference type="AlphaFoldDB" id="A7TFV8"/>
<evidence type="ECO:0000256" key="9">
    <source>
        <dbReference type="PIRSR" id="PIRSR016305-1"/>
    </source>
</evidence>
<dbReference type="GeneID" id="5547235"/>
<keyword evidence="7 8" id="KW-0949">S-adenosyl-L-methionine</keyword>
<dbReference type="eggNOG" id="KOG2918">
    <property type="taxonomic scope" value="Eukaryota"/>
</dbReference>
<dbReference type="STRING" id="436907.A7TFV8"/>
<reference evidence="10 11" key="1">
    <citation type="journal article" date="2007" name="Proc. Natl. Acad. Sci. U.S.A.">
        <title>Independent sorting-out of thousands of duplicated gene pairs in two yeast species descended from a whole-genome duplication.</title>
        <authorList>
            <person name="Scannell D.R."/>
            <person name="Frank A.C."/>
            <person name="Conant G.C."/>
            <person name="Byrne K.P."/>
            <person name="Woolfit M."/>
            <person name="Wolfe K.H."/>
        </authorList>
    </citation>
    <scope>NUCLEOTIDE SEQUENCE [LARGE SCALE GENOMIC DNA]</scope>
    <source>
        <strain evidence="11">ATCC 22028 / DSM 70294 / BCRC 21397 / CBS 2163 / NBRC 10782 / NRRL Y-8283 / UCD 57-17</strain>
    </source>
</reference>
<evidence type="ECO:0000313" key="10">
    <source>
        <dbReference type="EMBL" id="EDO18916.1"/>
    </source>
</evidence>
<dbReference type="PhylomeDB" id="A7TFV8"/>
<comment type="catalytic activity">
    <reaction evidence="1 8">
        <text>[phosphatase 2A protein]-C-terminal L-leucine + S-adenosyl-L-methionine = [phosphatase 2A protein]-C-terminal L-leucine methyl ester + S-adenosyl-L-homocysteine</text>
        <dbReference type="Rhea" id="RHEA:48544"/>
        <dbReference type="Rhea" id="RHEA-COMP:12134"/>
        <dbReference type="Rhea" id="RHEA-COMP:12135"/>
        <dbReference type="ChEBI" id="CHEBI:57856"/>
        <dbReference type="ChEBI" id="CHEBI:59789"/>
        <dbReference type="ChEBI" id="CHEBI:90516"/>
        <dbReference type="ChEBI" id="CHEBI:90517"/>
        <dbReference type="EC" id="2.1.1.233"/>
    </reaction>
</comment>
<dbReference type="HOGENOM" id="CLU_031312_1_0_1"/>
<organism evidence="11">
    <name type="scientific">Vanderwaltozyma polyspora (strain ATCC 22028 / DSM 70294 / BCRC 21397 / CBS 2163 / NBRC 10782 / NRRL Y-8283 / UCD 57-17)</name>
    <name type="common">Kluyveromyces polysporus</name>
    <dbReference type="NCBI Taxonomy" id="436907"/>
    <lineage>
        <taxon>Eukaryota</taxon>
        <taxon>Fungi</taxon>
        <taxon>Dikarya</taxon>
        <taxon>Ascomycota</taxon>
        <taxon>Saccharomycotina</taxon>
        <taxon>Saccharomycetes</taxon>
        <taxon>Saccharomycetales</taxon>
        <taxon>Saccharomycetaceae</taxon>
        <taxon>Vanderwaltozyma</taxon>
    </lineage>
</organism>
<comment type="similarity">
    <text evidence="2 8">Belongs to the methyltransferase superfamily. LCMT family.</text>
</comment>
<dbReference type="GO" id="GO:0010506">
    <property type="term" value="P:regulation of autophagy"/>
    <property type="evidence" value="ECO:0007669"/>
    <property type="project" value="EnsemblFungi"/>
</dbReference>
<feature type="binding site" evidence="9">
    <location>
        <position position="190"/>
    </location>
    <ligand>
        <name>S-adenosyl-L-methionine</name>
        <dbReference type="ChEBI" id="CHEBI:59789"/>
    </ligand>
</feature>
<dbReference type="GO" id="GO:0018423">
    <property type="term" value="F:protein C-terminal leucine carboxyl O-methyltransferase activity"/>
    <property type="evidence" value="ECO:0007669"/>
    <property type="project" value="UniProtKB-EC"/>
</dbReference>
<keyword evidence="11" id="KW-1185">Reference proteome</keyword>
<keyword evidence="6 8" id="KW-0808">Transferase</keyword>
<dbReference type="OrthoDB" id="203237at2759"/>
<evidence type="ECO:0000256" key="2">
    <source>
        <dbReference type="ARBA" id="ARBA00010703"/>
    </source>
</evidence>
<dbReference type="Proteomes" id="UP000000267">
    <property type="component" value="Unassembled WGS sequence"/>
</dbReference>
<dbReference type="Gene3D" id="3.40.50.150">
    <property type="entry name" value="Vaccinia Virus protein VP39"/>
    <property type="match status" value="1"/>
</dbReference>
<dbReference type="Pfam" id="PF04072">
    <property type="entry name" value="LCM"/>
    <property type="match status" value="1"/>
</dbReference>
<proteinExistence type="inferred from homology"/>
<accession>A7TFV8</accession>
<dbReference type="InterPro" id="IPR007213">
    <property type="entry name" value="Ppm1/Ppm2/Tcmp"/>
</dbReference>
<evidence type="ECO:0000256" key="7">
    <source>
        <dbReference type="ARBA" id="ARBA00022691"/>
    </source>
</evidence>
<evidence type="ECO:0000256" key="6">
    <source>
        <dbReference type="ARBA" id="ARBA00022679"/>
    </source>
</evidence>
<evidence type="ECO:0000313" key="11">
    <source>
        <dbReference type="Proteomes" id="UP000000267"/>
    </source>
</evidence>
<keyword evidence="5 8" id="KW-0489">Methyltransferase</keyword>
<evidence type="ECO:0000256" key="3">
    <source>
        <dbReference type="ARBA" id="ARBA00012834"/>
    </source>
</evidence>
<dbReference type="InterPro" id="IPR016651">
    <property type="entry name" value="LCMT1"/>
</dbReference>
<feature type="binding site" evidence="9">
    <location>
        <position position="81"/>
    </location>
    <ligand>
        <name>S-adenosyl-L-methionine</name>
        <dbReference type="ChEBI" id="CHEBI:59789"/>
    </ligand>
</feature>
<feature type="binding site" evidence="9">
    <location>
        <begin position="164"/>
        <end position="165"/>
    </location>
    <ligand>
        <name>S-adenosyl-L-methionine</name>
        <dbReference type="ChEBI" id="CHEBI:59789"/>
    </ligand>
</feature>
<dbReference type="PANTHER" id="PTHR13600:SF21">
    <property type="entry name" value="LEUCINE CARBOXYL METHYLTRANSFERASE 1"/>
    <property type="match status" value="1"/>
</dbReference>
<dbReference type="InParanoid" id="A7TFV8"/>
<gene>
    <name evidence="10" type="ORF">Kpol_1023p87</name>
</gene>
<dbReference type="FunCoup" id="A7TFV8">
    <property type="interactions" value="558"/>
</dbReference>
<dbReference type="GO" id="GO:0032259">
    <property type="term" value="P:methylation"/>
    <property type="evidence" value="ECO:0007669"/>
    <property type="project" value="UniProtKB-KW"/>
</dbReference>
<evidence type="ECO:0000256" key="4">
    <source>
        <dbReference type="ARBA" id="ARBA00017497"/>
    </source>
</evidence>
<sequence>MERIVQQTDLDALSCKMAAVSKGYLPSKELQENVCGFSDYKTIHLEYFKSIMKNLGRRAQGQINRSLQSSFPVMNYGTYLRTISIDMVLHDYISNHNDDGFIQIVNLGCGSDLRMIPLLSIYPNMSYIDIDYEPTIKLKGNLLGNSEFFGKVLPADRYRLLSCDLSKHDEVINLLKEVTDLTKPTIFITECALCYLKDDDAQLLINSLISTYRKAGLWISYDPIGGGGEGPDGKDDKNDRFGKIMQSNLRETRSLEMPTLLKYRNKDSYSSRFKQLPDVNIDVRIQNLWEYFTKNISDEEKQRLKGLQFLDEIEELQVMQSHYVLLSAQW</sequence>
<dbReference type="EMBL" id="DS480384">
    <property type="protein sequence ID" value="EDO18916.1"/>
    <property type="molecule type" value="Genomic_DNA"/>
</dbReference>